<accession>A0A6H2BW54</accession>
<name>A0A6H2BW54_DOLFA</name>
<evidence type="ECO:0000259" key="6">
    <source>
        <dbReference type="Pfam" id="PF04138"/>
    </source>
</evidence>
<dbReference type="GO" id="GO:0016020">
    <property type="term" value="C:membrane"/>
    <property type="evidence" value="ECO:0007669"/>
    <property type="project" value="UniProtKB-SubCell"/>
</dbReference>
<evidence type="ECO:0000256" key="5">
    <source>
        <dbReference type="SAM" id="Phobius"/>
    </source>
</evidence>
<proteinExistence type="predicted"/>
<protein>
    <recommendedName>
        <fullName evidence="6">GtrA/DPMS transmembrane domain-containing protein</fullName>
    </recommendedName>
</protein>
<dbReference type="GO" id="GO:0000271">
    <property type="term" value="P:polysaccharide biosynthetic process"/>
    <property type="evidence" value="ECO:0007669"/>
    <property type="project" value="InterPro"/>
</dbReference>
<evidence type="ECO:0000313" key="7">
    <source>
        <dbReference type="EMBL" id="QJB42939.1"/>
    </source>
</evidence>
<reference evidence="7 8" key="2">
    <citation type="submission" date="2020-04" db="EMBL/GenBank/DDBJ databases">
        <authorList>
            <person name="Fomenkov A."/>
            <person name="Anton B.P."/>
            <person name="Roberts R.J."/>
        </authorList>
    </citation>
    <scope>NUCLEOTIDE SEQUENCE [LARGE SCALE GENOMIC DNA]</scope>
    <source>
        <strain evidence="7 8">CCAP 1403/13f</strain>
    </source>
</reference>
<dbReference type="AlphaFoldDB" id="A0A6H2BW54"/>
<dbReference type="Proteomes" id="UP000502433">
    <property type="component" value="Chromosome"/>
</dbReference>
<dbReference type="RefSeq" id="WP_168694611.1">
    <property type="nucleotide sequence ID" value="NZ_CP051206.1"/>
</dbReference>
<evidence type="ECO:0000313" key="8">
    <source>
        <dbReference type="Proteomes" id="UP000502433"/>
    </source>
</evidence>
<feature type="domain" description="GtrA/DPMS transmembrane" evidence="6">
    <location>
        <begin position="11"/>
        <end position="65"/>
    </location>
</feature>
<dbReference type="KEGG" id="dfs:HGD76_00460"/>
<feature type="transmembrane region" description="Helical" evidence="5">
    <location>
        <begin position="20"/>
        <end position="39"/>
    </location>
</feature>
<evidence type="ECO:0000256" key="2">
    <source>
        <dbReference type="ARBA" id="ARBA00022692"/>
    </source>
</evidence>
<keyword evidence="2 5" id="KW-0812">Transmembrane</keyword>
<evidence type="ECO:0000256" key="1">
    <source>
        <dbReference type="ARBA" id="ARBA00004141"/>
    </source>
</evidence>
<dbReference type="EMBL" id="CP051206">
    <property type="protein sequence ID" value="QJB42939.1"/>
    <property type="molecule type" value="Genomic_DNA"/>
</dbReference>
<sequence>MSQEQQLIGQRLQRFLKFNLICFFRLILNSLIVNCLFYRFGMNEYIAKLGAIACVTLWNFWLNLKLNWQVRPERLFEKF</sequence>
<keyword evidence="4 5" id="KW-0472">Membrane</keyword>
<comment type="subcellular location">
    <subcellularLocation>
        <location evidence="1">Membrane</location>
        <topology evidence="1">Multi-pass membrane protein</topology>
    </subcellularLocation>
</comment>
<feature type="transmembrane region" description="Helical" evidence="5">
    <location>
        <begin position="45"/>
        <end position="64"/>
    </location>
</feature>
<evidence type="ECO:0000256" key="4">
    <source>
        <dbReference type="ARBA" id="ARBA00023136"/>
    </source>
</evidence>
<gene>
    <name evidence="7" type="ORF">HGD76_00460</name>
</gene>
<dbReference type="InterPro" id="IPR007267">
    <property type="entry name" value="GtrA_DPMS_TM"/>
</dbReference>
<reference evidence="7 8" key="1">
    <citation type="submission" date="2020-04" db="EMBL/GenBank/DDBJ databases">
        <title>Genome-Wide Identification of 5-Methylcytosine Sites in Bacterial Genomes By High-Throughput Sequencing of MspJI Restriction Fragments.</title>
        <authorList>
            <person name="Wu V."/>
        </authorList>
    </citation>
    <scope>NUCLEOTIDE SEQUENCE [LARGE SCALE GENOMIC DNA]</scope>
    <source>
        <strain evidence="7 8">CCAP 1403/13f</strain>
    </source>
</reference>
<evidence type="ECO:0000256" key="3">
    <source>
        <dbReference type="ARBA" id="ARBA00022989"/>
    </source>
</evidence>
<organism evidence="7 8">
    <name type="scientific">Dolichospermum flos-aquae CCAP 1403/13F</name>
    <dbReference type="NCBI Taxonomy" id="315271"/>
    <lineage>
        <taxon>Bacteria</taxon>
        <taxon>Bacillati</taxon>
        <taxon>Cyanobacteriota</taxon>
        <taxon>Cyanophyceae</taxon>
        <taxon>Nostocales</taxon>
        <taxon>Aphanizomenonaceae</taxon>
        <taxon>Dolichospermum</taxon>
    </lineage>
</organism>
<keyword evidence="3 5" id="KW-1133">Transmembrane helix</keyword>
<dbReference type="Pfam" id="PF04138">
    <property type="entry name" value="GtrA_DPMS_TM"/>
    <property type="match status" value="1"/>
</dbReference>